<organism evidence="2 3">
    <name type="scientific">Pallidibacillus pasinlerensis</name>
    <dbReference type="NCBI Taxonomy" id="2703818"/>
    <lineage>
        <taxon>Bacteria</taxon>
        <taxon>Bacillati</taxon>
        <taxon>Bacillota</taxon>
        <taxon>Bacilli</taxon>
        <taxon>Bacillales</taxon>
        <taxon>Bacillaceae</taxon>
        <taxon>Pallidibacillus</taxon>
    </lineage>
</organism>
<dbReference type="SUPFAM" id="SSF51182">
    <property type="entry name" value="RmlC-like cupins"/>
    <property type="match status" value="1"/>
</dbReference>
<dbReference type="Proteomes" id="UP000743899">
    <property type="component" value="Unassembled WGS sequence"/>
</dbReference>
<evidence type="ECO:0000313" key="3">
    <source>
        <dbReference type="Proteomes" id="UP000743899"/>
    </source>
</evidence>
<feature type="domain" description="Cupin type-2" evidence="1">
    <location>
        <begin position="2"/>
        <end position="43"/>
    </location>
</feature>
<proteinExistence type="predicted"/>
<dbReference type="EMBL" id="JAACYS010000009">
    <property type="protein sequence ID" value="NCU16816.1"/>
    <property type="molecule type" value="Genomic_DNA"/>
</dbReference>
<evidence type="ECO:0000313" key="2">
    <source>
        <dbReference type="EMBL" id="NCU16816.1"/>
    </source>
</evidence>
<dbReference type="InterPro" id="IPR011051">
    <property type="entry name" value="RmlC_Cupin_sf"/>
</dbReference>
<dbReference type="InterPro" id="IPR014710">
    <property type="entry name" value="RmlC-like_jellyroll"/>
</dbReference>
<dbReference type="Pfam" id="PF07883">
    <property type="entry name" value="Cupin_2"/>
    <property type="match status" value="1"/>
</dbReference>
<reference evidence="2 3" key="1">
    <citation type="submission" date="2020-01" db="EMBL/GenBank/DDBJ databases">
        <title>A novel Bacillus sp. from Pasinler.</title>
        <authorList>
            <person name="Adiguzel A."/>
            <person name="Ay H."/>
            <person name="Baltaci M.O."/>
        </authorList>
    </citation>
    <scope>NUCLEOTIDE SEQUENCE [LARGE SCALE GENOMIC DNA]</scope>
    <source>
        <strain evidence="2 3">P1</strain>
    </source>
</reference>
<comment type="caution">
    <text evidence="2">The sequence shown here is derived from an EMBL/GenBank/DDBJ whole genome shotgun (WGS) entry which is preliminary data.</text>
</comment>
<gene>
    <name evidence="2" type="ORF">GW534_03380</name>
</gene>
<dbReference type="InterPro" id="IPR013096">
    <property type="entry name" value="Cupin_2"/>
</dbReference>
<sequence length="49" mass="5365">MKGKILVEQVEDSVVLEEGDSFSWNASVPHMVTNIGEDTAIVIIAIYSE</sequence>
<name>A0ABX0A073_9BACI</name>
<accession>A0ABX0A073</accession>
<evidence type="ECO:0000259" key="1">
    <source>
        <dbReference type="Pfam" id="PF07883"/>
    </source>
</evidence>
<dbReference type="CDD" id="cd02209">
    <property type="entry name" value="cupin_XRE_C"/>
    <property type="match status" value="1"/>
</dbReference>
<dbReference type="Gene3D" id="2.60.120.10">
    <property type="entry name" value="Jelly Rolls"/>
    <property type="match status" value="1"/>
</dbReference>
<keyword evidence="3" id="KW-1185">Reference proteome</keyword>
<protein>
    <submittedName>
        <fullName evidence="2">Cupin domain-containing protein</fullName>
    </submittedName>
</protein>